<evidence type="ECO:0000313" key="2">
    <source>
        <dbReference type="EMBL" id="KAK1354931.1"/>
    </source>
</evidence>
<name>A0AAD8LZE7_9APIA</name>
<sequence length="237" mass="27048">MRRGYCNTRVFGFGYDISCDDYVVVAISTQSGSKKNACVYVYMLKKNLWKMVGFSPYNHDVHWMPAAGIFVNGCLHWLTKKFNDSSWLIAAYNIASEEFSEVALPNEVFHVLEFVRLGILKGCLCLASSSTTEVWLMEEYGVVESWVKLPVVVTEVSRVVSLHLPEDRLLKLECDQFILLVSDANEVTMYTYSEDGFIDPNQFGMTCSDSLVSLNNKDEKKKNIRKTKTIRSLKIKF</sequence>
<dbReference type="InterPro" id="IPR006527">
    <property type="entry name" value="F-box-assoc_dom_typ1"/>
</dbReference>
<dbReference type="InterPro" id="IPR050796">
    <property type="entry name" value="SCF_F-box_component"/>
</dbReference>
<dbReference type="NCBIfam" id="TIGR01640">
    <property type="entry name" value="F_box_assoc_1"/>
    <property type="match status" value="1"/>
</dbReference>
<accession>A0AAD8LZE7</accession>
<dbReference type="EMBL" id="JAUIZM010000011">
    <property type="protein sequence ID" value="KAK1354931.1"/>
    <property type="molecule type" value="Genomic_DNA"/>
</dbReference>
<evidence type="ECO:0000259" key="1">
    <source>
        <dbReference type="Pfam" id="PF07734"/>
    </source>
</evidence>
<dbReference type="Proteomes" id="UP001237642">
    <property type="component" value="Unassembled WGS sequence"/>
</dbReference>
<reference evidence="2" key="1">
    <citation type="submission" date="2023-02" db="EMBL/GenBank/DDBJ databases">
        <title>Genome of toxic invasive species Heracleum sosnowskyi carries increased number of genes despite the absence of recent whole-genome duplications.</title>
        <authorList>
            <person name="Schelkunov M."/>
            <person name="Shtratnikova V."/>
            <person name="Makarenko M."/>
            <person name="Klepikova A."/>
            <person name="Omelchenko D."/>
            <person name="Novikova G."/>
            <person name="Obukhova E."/>
            <person name="Bogdanov V."/>
            <person name="Penin A."/>
            <person name="Logacheva M."/>
        </authorList>
    </citation>
    <scope>NUCLEOTIDE SEQUENCE</scope>
    <source>
        <strain evidence="2">Hsosn_3</strain>
        <tissue evidence="2">Leaf</tissue>
    </source>
</reference>
<dbReference type="PANTHER" id="PTHR31672">
    <property type="entry name" value="BNACNNG10540D PROTEIN"/>
    <property type="match status" value="1"/>
</dbReference>
<protein>
    <recommendedName>
        <fullName evidence="1">F-box associated beta-propeller type 1 domain-containing protein</fullName>
    </recommendedName>
</protein>
<evidence type="ECO:0000313" key="3">
    <source>
        <dbReference type="Proteomes" id="UP001237642"/>
    </source>
</evidence>
<dbReference type="Pfam" id="PF07734">
    <property type="entry name" value="FBA_1"/>
    <property type="match status" value="1"/>
</dbReference>
<keyword evidence="3" id="KW-1185">Reference proteome</keyword>
<proteinExistence type="predicted"/>
<dbReference type="InterPro" id="IPR017451">
    <property type="entry name" value="F-box-assoc_interact_dom"/>
</dbReference>
<dbReference type="PANTHER" id="PTHR31672:SF13">
    <property type="entry name" value="F-BOX PROTEIN CPR30-LIKE"/>
    <property type="match status" value="1"/>
</dbReference>
<gene>
    <name evidence="2" type="ORF">POM88_048187</name>
</gene>
<organism evidence="2 3">
    <name type="scientific">Heracleum sosnowskyi</name>
    <dbReference type="NCBI Taxonomy" id="360622"/>
    <lineage>
        <taxon>Eukaryota</taxon>
        <taxon>Viridiplantae</taxon>
        <taxon>Streptophyta</taxon>
        <taxon>Embryophyta</taxon>
        <taxon>Tracheophyta</taxon>
        <taxon>Spermatophyta</taxon>
        <taxon>Magnoliopsida</taxon>
        <taxon>eudicotyledons</taxon>
        <taxon>Gunneridae</taxon>
        <taxon>Pentapetalae</taxon>
        <taxon>asterids</taxon>
        <taxon>campanulids</taxon>
        <taxon>Apiales</taxon>
        <taxon>Apiaceae</taxon>
        <taxon>Apioideae</taxon>
        <taxon>apioid superclade</taxon>
        <taxon>Tordylieae</taxon>
        <taxon>Tordyliinae</taxon>
        <taxon>Heracleum</taxon>
    </lineage>
</organism>
<feature type="domain" description="F-box associated beta-propeller type 1" evidence="1">
    <location>
        <begin position="6"/>
        <end position="204"/>
    </location>
</feature>
<comment type="caution">
    <text evidence="2">The sequence shown here is derived from an EMBL/GenBank/DDBJ whole genome shotgun (WGS) entry which is preliminary data.</text>
</comment>
<dbReference type="AlphaFoldDB" id="A0AAD8LZE7"/>
<reference evidence="2" key="2">
    <citation type="submission" date="2023-05" db="EMBL/GenBank/DDBJ databases">
        <authorList>
            <person name="Schelkunov M.I."/>
        </authorList>
    </citation>
    <scope>NUCLEOTIDE SEQUENCE</scope>
    <source>
        <strain evidence="2">Hsosn_3</strain>
        <tissue evidence="2">Leaf</tissue>
    </source>
</reference>